<protein>
    <submittedName>
        <fullName evidence="1">Uncharacterized protein</fullName>
    </submittedName>
</protein>
<gene>
    <name evidence="1" type="ORF">SAMN04488089_101326</name>
</gene>
<dbReference type="AlphaFoldDB" id="A0AAJ5BCK1"/>
<keyword evidence="2" id="KW-1185">Reference proteome</keyword>
<dbReference type="EMBL" id="FOFY01000001">
    <property type="protein sequence ID" value="SEQ01722.1"/>
    <property type="molecule type" value="Genomic_DNA"/>
</dbReference>
<reference evidence="1 2" key="1">
    <citation type="submission" date="2016-10" db="EMBL/GenBank/DDBJ databases">
        <authorList>
            <person name="Varghese N."/>
            <person name="Submissions S."/>
        </authorList>
    </citation>
    <scope>NUCLEOTIDE SEQUENCE [LARGE SCALE GENOMIC DNA]</scope>
    <source>
        <strain evidence="2">DSM 19823 / KCTC 23066 / CCTCC M 208030 / D25</strain>
    </source>
</reference>
<evidence type="ECO:0000313" key="2">
    <source>
        <dbReference type="Proteomes" id="UP000183496"/>
    </source>
</evidence>
<organism evidence="1 2">
    <name type="scientific">Myroides profundi</name>
    <dbReference type="NCBI Taxonomy" id="480520"/>
    <lineage>
        <taxon>Bacteria</taxon>
        <taxon>Pseudomonadati</taxon>
        <taxon>Bacteroidota</taxon>
        <taxon>Flavobacteriia</taxon>
        <taxon>Flavobacteriales</taxon>
        <taxon>Flavobacteriaceae</taxon>
        <taxon>Myroides</taxon>
    </lineage>
</organism>
<proteinExistence type="predicted"/>
<dbReference type="Proteomes" id="UP000183496">
    <property type="component" value="Unassembled WGS sequence"/>
</dbReference>
<accession>A0AAJ5BCK1</accession>
<sequence length="177" mass="20802">MGSAGCRRAKLKRVIMQSAELIDVVFYGTFRERQLELVPLLLEKFRNFSCVIYDNVEIEAMHFDIDMLNQATYLNFGFGVEELVFDGYCIPNLFVDITKDEDKIELLMFFALGDIEGRTDKERLDILKCRLDLVKERYSFESYICRMDNGDDDMDDEIYFDSNGRYGMLYNKLGQYD</sequence>
<evidence type="ECO:0000313" key="1">
    <source>
        <dbReference type="EMBL" id="SEQ01722.1"/>
    </source>
</evidence>
<name>A0AAJ5BCK1_MYRPR</name>
<comment type="caution">
    <text evidence="1">The sequence shown here is derived from an EMBL/GenBank/DDBJ whole genome shotgun (WGS) entry which is preliminary data.</text>
</comment>